<comment type="similarity">
    <text evidence="1">Belongs to the HGH1 family.</text>
</comment>
<dbReference type="InterPro" id="IPR007206">
    <property type="entry name" value="Protein_HGH1_C"/>
</dbReference>
<evidence type="ECO:0000259" key="3">
    <source>
        <dbReference type="Pfam" id="PF04063"/>
    </source>
</evidence>
<evidence type="ECO:0000313" key="5">
    <source>
        <dbReference type="EMBL" id="KAG0644950.1"/>
    </source>
</evidence>
<dbReference type="Pfam" id="PF04063">
    <property type="entry name" value="DUF383"/>
    <property type="match status" value="1"/>
</dbReference>
<dbReference type="PANTHER" id="PTHR13387">
    <property type="entry name" value="PROTEIN HGH1 HOMOLOG"/>
    <property type="match status" value="1"/>
</dbReference>
<sequence>MRSQFSSTSLRIYASPTPHLISTPTYPLILTNLYKPQNPSEPNANEISMLLANLAKFDQLKDILTIERPAPKELASNNLVIDQLLDLFVKGADGTYNKEANYDYLSYLFADLAKHSEGRRYFLTRQEYDSVVPLTKLTVFTEHKSEIRRKGVASTIKNVAFEIDSHPAFLSTDEINILPYLLLPITGNEEYSDEDNENMLEDLQMLPPDKQREPDPNITQTHIETLMLLTTTREGRDLMREVKVYPILRETHMRVEDEGVREVCERLVQVLMRDEQGEEKADGGMTALVRNPKKSEHPQAVGGAGAWHTQEADNDSDDDKIVEM</sequence>
<reference evidence="5" key="1">
    <citation type="submission" date="2019-07" db="EMBL/GenBank/DDBJ databases">
        <title>Hyphodiscus hymeniophilus genome sequencing and assembly.</title>
        <authorList>
            <person name="Kramer G."/>
            <person name="Nodwell J."/>
        </authorList>
    </citation>
    <scope>NUCLEOTIDE SEQUENCE</scope>
    <source>
        <strain evidence="5">ATCC 34498</strain>
    </source>
</reference>
<accession>A0A9P6SMB3</accession>
<dbReference type="InterPro" id="IPR039717">
    <property type="entry name" value="Hgh1"/>
</dbReference>
<feature type="domain" description="Protein HGH1 C-terminal" evidence="4">
    <location>
        <begin position="225"/>
        <end position="279"/>
    </location>
</feature>
<name>A0A9P6SMB3_9HELO</name>
<evidence type="ECO:0000256" key="1">
    <source>
        <dbReference type="ARBA" id="ARBA00006712"/>
    </source>
</evidence>
<evidence type="ECO:0000256" key="2">
    <source>
        <dbReference type="SAM" id="MobiDB-lite"/>
    </source>
</evidence>
<dbReference type="SUPFAM" id="SSF48371">
    <property type="entry name" value="ARM repeat"/>
    <property type="match status" value="1"/>
</dbReference>
<comment type="caution">
    <text evidence="5">The sequence shown here is derived from an EMBL/GenBank/DDBJ whole genome shotgun (WGS) entry which is preliminary data.</text>
</comment>
<evidence type="ECO:0000259" key="4">
    <source>
        <dbReference type="Pfam" id="PF04064"/>
    </source>
</evidence>
<organism evidence="5 6">
    <name type="scientific">Hyphodiscus hymeniophilus</name>
    <dbReference type="NCBI Taxonomy" id="353542"/>
    <lineage>
        <taxon>Eukaryota</taxon>
        <taxon>Fungi</taxon>
        <taxon>Dikarya</taxon>
        <taxon>Ascomycota</taxon>
        <taxon>Pezizomycotina</taxon>
        <taxon>Leotiomycetes</taxon>
        <taxon>Helotiales</taxon>
        <taxon>Hyphodiscaceae</taxon>
        <taxon>Hyphodiscus</taxon>
    </lineage>
</organism>
<keyword evidence="6" id="KW-1185">Reference proteome</keyword>
<dbReference type="InterPro" id="IPR007205">
    <property type="entry name" value="Protein_HGH1_N"/>
</dbReference>
<evidence type="ECO:0000313" key="6">
    <source>
        <dbReference type="Proteomes" id="UP000785200"/>
    </source>
</evidence>
<dbReference type="Pfam" id="PF04064">
    <property type="entry name" value="DUF384"/>
    <property type="match status" value="1"/>
</dbReference>
<dbReference type="OrthoDB" id="338814at2759"/>
<feature type="domain" description="Protein HGH1 N-terminal" evidence="3">
    <location>
        <begin position="38"/>
        <end position="219"/>
    </location>
</feature>
<gene>
    <name evidence="5" type="ORF">D0Z07_9351</name>
</gene>
<protein>
    <submittedName>
        <fullName evidence="5">Hgh1</fullName>
    </submittedName>
</protein>
<dbReference type="AlphaFoldDB" id="A0A9P6SMB3"/>
<proteinExistence type="inferred from homology"/>
<feature type="region of interest" description="Disordered" evidence="2">
    <location>
        <begin position="276"/>
        <end position="324"/>
    </location>
</feature>
<dbReference type="Proteomes" id="UP000785200">
    <property type="component" value="Unassembled WGS sequence"/>
</dbReference>
<dbReference type="PANTHER" id="PTHR13387:SF9">
    <property type="entry name" value="PROTEIN HGH1 HOMOLOG"/>
    <property type="match status" value="1"/>
</dbReference>
<dbReference type="InterPro" id="IPR016024">
    <property type="entry name" value="ARM-type_fold"/>
</dbReference>
<dbReference type="EMBL" id="VNKQ01000021">
    <property type="protein sequence ID" value="KAG0644950.1"/>
    <property type="molecule type" value="Genomic_DNA"/>
</dbReference>